<feature type="compositionally biased region" description="Polar residues" evidence="1">
    <location>
        <begin position="247"/>
        <end position="259"/>
    </location>
</feature>
<evidence type="ECO:0000313" key="3">
    <source>
        <dbReference type="EMBL" id="PNY79329.1"/>
    </source>
</evidence>
<feature type="compositionally biased region" description="Low complexity" evidence="1">
    <location>
        <begin position="26"/>
        <end position="36"/>
    </location>
</feature>
<dbReference type="EMBL" id="PPPD01000004">
    <property type="protein sequence ID" value="PNY79329.1"/>
    <property type="molecule type" value="Genomic_DNA"/>
</dbReference>
<name>A0A2K3US04_9DEIO</name>
<feature type="region of interest" description="Disordered" evidence="1">
    <location>
        <begin position="164"/>
        <end position="194"/>
    </location>
</feature>
<dbReference type="Proteomes" id="UP000236379">
    <property type="component" value="Unassembled WGS sequence"/>
</dbReference>
<keyword evidence="4" id="KW-1185">Reference proteome</keyword>
<dbReference type="OrthoDB" id="64458at2"/>
<dbReference type="RefSeq" id="WP_103314156.1">
    <property type="nucleotide sequence ID" value="NZ_PPPD01000004.1"/>
</dbReference>
<feature type="compositionally biased region" description="Pro residues" evidence="1">
    <location>
        <begin position="291"/>
        <end position="303"/>
    </location>
</feature>
<comment type="caution">
    <text evidence="3">The sequence shown here is derived from an EMBL/GenBank/DDBJ whole genome shotgun (WGS) entry which is preliminary data.</text>
</comment>
<feature type="region of interest" description="Disordered" evidence="1">
    <location>
        <begin position="207"/>
        <end position="360"/>
    </location>
</feature>
<dbReference type="AlphaFoldDB" id="A0A2K3US04"/>
<evidence type="ECO:0000313" key="4">
    <source>
        <dbReference type="Proteomes" id="UP000236379"/>
    </source>
</evidence>
<feature type="compositionally biased region" description="Pro residues" evidence="1">
    <location>
        <begin position="311"/>
        <end position="324"/>
    </location>
</feature>
<keyword evidence="2" id="KW-1133">Transmembrane helix</keyword>
<feature type="compositionally biased region" description="Polar residues" evidence="1">
    <location>
        <begin position="180"/>
        <end position="189"/>
    </location>
</feature>
<feature type="compositionally biased region" description="Low complexity" evidence="1">
    <location>
        <begin position="325"/>
        <end position="349"/>
    </location>
</feature>
<proteinExistence type="predicted"/>
<protein>
    <submittedName>
        <fullName evidence="3">Uncharacterized protein</fullName>
    </submittedName>
</protein>
<accession>A0A2K3US04</accession>
<sequence length="662" mass="67136">MTDPQPGHEAARPQARSLTSPEDAAEGAAPGERPAGTCSSWLDVKRHFEPGVAGAGLGEIPEPDSAEFPPFLATLHARNPPLALALVAATRRLRQGLDLPSSRAAQRRERRRATRRLLFMRRTPEGRWVADKRKAPLYGMLGLLLSGALLTAVYALPRLAAAPEMASSAQTTPVAPGKRTTPTGATPTAESEAALVKSREALARFRTQQAARNPQPAAPVGGPSGPTTRTGREPGAITGGLVGGAARSTTTFKPLSTEASPPPPPVVPERRVRRADRPPPALFTPVTVAPAPQPPTPPAPAAPPGGSFGAPPDPRPLPWAPTPARPTRAPAARPVAAARPAPPSTAAARPAPPAHGGAALTRASEAPDVNAAFGALRVMPAPGDAPESADSPRFTGGAEAPSMPAVRTLSSSTVRDTIPVTAPPPPDTAGFASGVVYERAPRPAVAAAAVGSGAGETLPAETPFGSEASIPASTIGATGPFAPLQQVPATLMTAIRTPGGGSVPVVAVTPDGGSFVGLATIQATLARVDMQFRRYVAADGTIFAIDALAYSRDPGGLTQGLAAQIQVVAPTLALDAAQNSANALNTYVQNVAAAARTQGTSITLGDNLTLSGPSVATLAQTLLGGLGSTFRMPETAQSVTRIATVRGNVPLIVIAGLGGEGR</sequence>
<gene>
    <name evidence="3" type="ORF">CVO96_19580</name>
</gene>
<keyword evidence="2" id="KW-0812">Transmembrane</keyword>
<organism evidence="3 4">
    <name type="scientific">Deinococcus koreensis</name>
    <dbReference type="NCBI Taxonomy" id="2054903"/>
    <lineage>
        <taxon>Bacteria</taxon>
        <taxon>Thermotogati</taxon>
        <taxon>Deinococcota</taxon>
        <taxon>Deinococci</taxon>
        <taxon>Deinococcales</taxon>
        <taxon>Deinococcaceae</taxon>
        <taxon>Deinococcus</taxon>
    </lineage>
</organism>
<feature type="compositionally biased region" description="Low complexity" evidence="1">
    <location>
        <begin position="208"/>
        <end position="235"/>
    </location>
</feature>
<feature type="transmembrane region" description="Helical" evidence="2">
    <location>
        <begin position="137"/>
        <end position="156"/>
    </location>
</feature>
<feature type="region of interest" description="Disordered" evidence="1">
    <location>
        <begin position="1"/>
        <end position="41"/>
    </location>
</feature>
<evidence type="ECO:0000256" key="2">
    <source>
        <dbReference type="SAM" id="Phobius"/>
    </source>
</evidence>
<keyword evidence="2" id="KW-0472">Membrane</keyword>
<feature type="region of interest" description="Disordered" evidence="1">
    <location>
        <begin position="380"/>
        <end position="412"/>
    </location>
</feature>
<evidence type="ECO:0000256" key="1">
    <source>
        <dbReference type="SAM" id="MobiDB-lite"/>
    </source>
</evidence>
<reference evidence="3 4" key="1">
    <citation type="submission" date="2018-01" db="EMBL/GenBank/DDBJ databases">
        <title>Deinococcus koreensis sp. nov., a radiation-resistant bacterium isolated from river water.</title>
        <authorList>
            <person name="Choi A."/>
        </authorList>
    </citation>
    <scope>NUCLEOTIDE SEQUENCE [LARGE SCALE GENOMIC DNA]</scope>
    <source>
        <strain evidence="3 4">SJW1-2</strain>
    </source>
</reference>